<evidence type="ECO:0000313" key="2">
    <source>
        <dbReference type="Proteomes" id="UP000467124"/>
    </source>
</evidence>
<proteinExistence type="predicted"/>
<dbReference type="AlphaFoldDB" id="A0A7K2IYB6"/>
<dbReference type="SUPFAM" id="SSF48452">
    <property type="entry name" value="TPR-like"/>
    <property type="match status" value="1"/>
</dbReference>
<comment type="caution">
    <text evidence="1">The sequence shown here is derived from an EMBL/GenBank/DDBJ whole genome shotgun (WGS) entry which is preliminary data.</text>
</comment>
<organism evidence="1 2">
    <name type="scientific">Nocardiopsis alba</name>
    <dbReference type="NCBI Taxonomy" id="53437"/>
    <lineage>
        <taxon>Bacteria</taxon>
        <taxon>Bacillati</taxon>
        <taxon>Actinomycetota</taxon>
        <taxon>Actinomycetes</taxon>
        <taxon>Streptosporangiales</taxon>
        <taxon>Nocardiopsidaceae</taxon>
        <taxon>Nocardiopsis</taxon>
    </lineage>
</organism>
<sequence length="203" mass="21343">MDKDGFLGHVLRMHGNELRKAGRSGAAIARLSEAAELSDDEGERGQTFVLLARAAGESGDLEMHDEAVASAERIMDASGPSGILFNPFTLREARVRGLLRTGRGLEAAELARSRPSSGEAPAPQWAAIEAVTSAEALSQAGDSVGARVLYSEGLSLAARLGLPHQMQRVARGAVEPGLGNVRADALAHLYELTRNRKAVGPLA</sequence>
<evidence type="ECO:0000313" key="1">
    <source>
        <dbReference type="EMBL" id="MYR34836.1"/>
    </source>
</evidence>
<evidence type="ECO:0008006" key="3">
    <source>
        <dbReference type="Google" id="ProtNLM"/>
    </source>
</evidence>
<reference evidence="1 2" key="1">
    <citation type="journal article" date="2019" name="Nat. Commun.">
        <title>The antimicrobial potential of Streptomyces from insect microbiomes.</title>
        <authorList>
            <person name="Chevrette M.G."/>
            <person name="Carlson C.M."/>
            <person name="Ortega H.E."/>
            <person name="Thomas C."/>
            <person name="Ananiev G.E."/>
            <person name="Barns K.J."/>
            <person name="Book A.J."/>
            <person name="Cagnazzo J."/>
            <person name="Carlos C."/>
            <person name="Flanigan W."/>
            <person name="Grubbs K.J."/>
            <person name="Horn H.A."/>
            <person name="Hoffmann F.M."/>
            <person name="Klassen J.L."/>
            <person name="Knack J.J."/>
            <person name="Lewin G.R."/>
            <person name="McDonald B.R."/>
            <person name="Muller L."/>
            <person name="Melo W.G.P."/>
            <person name="Pinto-Tomas A.A."/>
            <person name="Schmitz A."/>
            <person name="Wendt-Pienkowski E."/>
            <person name="Wildman S."/>
            <person name="Zhao M."/>
            <person name="Zhang F."/>
            <person name="Bugni T.S."/>
            <person name="Andes D.R."/>
            <person name="Pupo M.T."/>
            <person name="Currie C.R."/>
        </authorList>
    </citation>
    <scope>NUCLEOTIDE SEQUENCE [LARGE SCALE GENOMIC DNA]</scope>
    <source>
        <strain evidence="1 2">SID5840</strain>
    </source>
</reference>
<dbReference type="InterPro" id="IPR011990">
    <property type="entry name" value="TPR-like_helical_dom_sf"/>
</dbReference>
<name>A0A7K2IYB6_9ACTN</name>
<accession>A0A7K2IYB6</accession>
<dbReference type="EMBL" id="WWHY01000001">
    <property type="protein sequence ID" value="MYR34836.1"/>
    <property type="molecule type" value="Genomic_DNA"/>
</dbReference>
<protein>
    <recommendedName>
        <fullName evidence="3">Tetratricopeptide repeat protein</fullName>
    </recommendedName>
</protein>
<gene>
    <name evidence="1" type="ORF">GTW20_21910</name>
</gene>
<dbReference type="RefSeq" id="WP_161111730.1">
    <property type="nucleotide sequence ID" value="NZ_WWHY01000001.1"/>
</dbReference>
<dbReference type="Proteomes" id="UP000467124">
    <property type="component" value="Unassembled WGS sequence"/>
</dbReference>